<keyword evidence="9" id="KW-1185">Reference proteome</keyword>
<evidence type="ECO:0000256" key="1">
    <source>
        <dbReference type="ARBA" id="ARBA00004442"/>
    </source>
</evidence>
<keyword evidence="2 5" id="KW-0732">Signal</keyword>
<dbReference type="Proteomes" id="UP000812270">
    <property type="component" value="Unassembled WGS sequence"/>
</dbReference>
<dbReference type="EMBL" id="JAHSPG010000014">
    <property type="protein sequence ID" value="MBV4359021.1"/>
    <property type="molecule type" value="Genomic_DNA"/>
</dbReference>
<comment type="caution">
    <text evidence="8">The sequence shown here is derived from an EMBL/GenBank/DDBJ whole genome shotgun (WGS) entry which is preliminary data.</text>
</comment>
<dbReference type="Pfam" id="PF07980">
    <property type="entry name" value="SusD_RagB"/>
    <property type="match status" value="1"/>
</dbReference>
<dbReference type="PROSITE" id="PS51257">
    <property type="entry name" value="PROKAR_LIPOPROTEIN"/>
    <property type="match status" value="1"/>
</dbReference>
<sequence>MKLSRINTLALCLAASSLLGCSKSFLDTKIDSSQTIETLNSNYSTLISFANAPYNYLRNEFTMVDNNLFAPVSDEAAQTATGSSSVVLFNNGSYNSASNPDNYYSSYYTGIRAANYFLEQSVDYKRLLSVNRDTISAAAKINYNNDVVNMGWYRGEAHIMRAWYYFELSKRYGGVPLVTKALTINDDLNIPKAPYDSIINFIVNEVDTYKDSLQVNWKTSAFTNNEGRFSKGAALALKARALLYAASPLHNNGNDVTKWQKAAAAANDLIVFATAAGGGGYALDANYGNYFIGSAMLTAANGSNETIWAIRYTASNTLETNNYPIATPGGKSGVTPSDNLVADYEYKGTPDPTDPYKNRDPRLAASIVTNNSSWTGRTIDESPTGADNMSQVNASRTGYYLKKFLTNSLNLTQGGTAVHNWPVFRYGEMLLLYAEAMNEAYGPDNNNGYARTAREALNLVRNRTGVAMPAVTVAIAADQISFRDAVKHERRIELAFENYRYWDLLRWKDAEKVLNQPIKGVTVSKNGAAFVYGTATVENRVFDASKMYYYPFPQSEIAKSKGTLIQNPGW</sequence>
<name>A0A9E2SAL4_9BACT</name>
<dbReference type="InterPro" id="IPR033985">
    <property type="entry name" value="SusD-like_N"/>
</dbReference>
<reference evidence="8" key="1">
    <citation type="submission" date="2021-06" db="EMBL/GenBank/DDBJ databases">
        <authorList>
            <person name="Huq M.A."/>
        </authorList>
    </citation>
    <scope>NUCLEOTIDE SEQUENCE</scope>
    <source>
        <strain evidence="8">MAH-26</strain>
    </source>
</reference>
<protein>
    <submittedName>
        <fullName evidence="8">RagB/SusD family nutrient uptake outer membrane protein</fullName>
    </submittedName>
</protein>
<evidence type="ECO:0000256" key="4">
    <source>
        <dbReference type="ARBA" id="ARBA00023237"/>
    </source>
</evidence>
<feature type="domain" description="RagB/SusD" evidence="6">
    <location>
        <begin position="304"/>
        <end position="570"/>
    </location>
</feature>
<organism evidence="8 9">
    <name type="scientific">Pinibacter aurantiacus</name>
    <dbReference type="NCBI Taxonomy" id="2851599"/>
    <lineage>
        <taxon>Bacteria</taxon>
        <taxon>Pseudomonadati</taxon>
        <taxon>Bacteroidota</taxon>
        <taxon>Chitinophagia</taxon>
        <taxon>Chitinophagales</taxon>
        <taxon>Chitinophagaceae</taxon>
        <taxon>Pinibacter</taxon>
    </lineage>
</organism>
<dbReference type="AlphaFoldDB" id="A0A9E2SAL4"/>
<comment type="subcellular location">
    <subcellularLocation>
        <location evidence="1">Cell outer membrane</location>
    </subcellularLocation>
</comment>
<feature type="signal peptide" evidence="5">
    <location>
        <begin position="1"/>
        <end position="20"/>
    </location>
</feature>
<accession>A0A9E2SAL4</accession>
<feature type="chain" id="PRO_5039447855" evidence="5">
    <location>
        <begin position="21"/>
        <end position="570"/>
    </location>
</feature>
<evidence type="ECO:0000256" key="2">
    <source>
        <dbReference type="ARBA" id="ARBA00022729"/>
    </source>
</evidence>
<dbReference type="GO" id="GO:0009279">
    <property type="term" value="C:cell outer membrane"/>
    <property type="evidence" value="ECO:0007669"/>
    <property type="project" value="UniProtKB-SubCell"/>
</dbReference>
<evidence type="ECO:0000259" key="6">
    <source>
        <dbReference type="Pfam" id="PF07980"/>
    </source>
</evidence>
<dbReference type="Pfam" id="PF14322">
    <property type="entry name" value="SusD-like_3"/>
    <property type="match status" value="1"/>
</dbReference>
<dbReference type="RefSeq" id="WP_217792852.1">
    <property type="nucleotide sequence ID" value="NZ_JAHSPG010000014.1"/>
</dbReference>
<proteinExistence type="predicted"/>
<keyword evidence="4" id="KW-0998">Cell outer membrane</keyword>
<evidence type="ECO:0000259" key="7">
    <source>
        <dbReference type="Pfam" id="PF14322"/>
    </source>
</evidence>
<dbReference type="InterPro" id="IPR012944">
    <property type="entry name" value="SusD_RagB_dom"/>
</dbReference>
<evidence type="ECO:0000313" key="8">
    <source>
        <dbReference type="EMBL" id="MBV4359021.1"/>
    </source>
</evidence>
<evidence type="ECO:0000256" key="5">
    <source>
        <dbReference type="SAM" id="SignalP"/>
    </source>
</evidence>
<evidence type="ECO:0000313" key="9">
    <source>
        <dbReference type="Proteomes" id="UP000812270"/>
    </source>
</evidence>
<feature type="domain" description="SusD-like N-terminal" evidence="7">
    <location>
        <begin position="25"/>
        <end position="241"/>
    </location>
</feature>
<keyword evidence="3" id="KW-0472">Membrane</keyword>
<gene>
    <name evidence="8" type="ORF">KTO63_17770</name>
</gene>
<evidence type="ECO:0000256" key="3">
    <source>
        <dbReference type="ARBA" id="ARBA00023136"/>
    </source>
</evidence>